<dbReference type="EMBL" id="MK500595">
    <property type="protein sequence ID" value="QBK93401.1"/>
    <property type="molecule type" value="Genomic_DNA"/>
</dbReference>
<dbReference type="InterPro" id="IPR017853">
    <property type="entry name" value="GH"/>
</dbReference>
<dbReference type="PANTHER" id="PTHR10030:SF37">
    <property type="entry name" value="ALPHA-L-FUCOSIDASE-RELATED"/>
    <property type="match status" value="1"/>
</dbReference>
<keyword evidence="4" id="KW-0732">Signal</keyword>
<comment type="similarity">
    <text evidence="2">Belongs to the glycosyl hydrolase 29 family.</text>
</comment>
<dbReference type="PIRSF" id="PIRSF001092">
    <property type="entry name" value="Alpha-L-fucosidase"/>
    <property type="match status" value="1"/>
</dbReference>
<comment type="function">
    <text evidence="1">Alpha-L-fucosidase is responsible for hydrolyzing the alpha-1,6-linked fucose joined to the reducing-end N-acetylglucosamine of the carbohydrate moieties of glycoproteins.</text>
</comment>
<dbReference type="SMART" id="SM00812">
    <property type="entry name" value="Alpha_L_fucos"/>
    <property type="match status" value="1"/>
</dbReference>
<dbReference type="Gene3D" id="3.20.20.80">
    <property type="entry name" value="Glycosidases"/>
    <property type="match status" value="1"/>
</dbReference>
<dbReference type="InterPro" id="IPR016286">
    <property type="entry name" value="FUC_metazoa-typ"/>
</dbReference>
<dbReference type="SUPFAM" id="SSF51445">
    <property type="entry name" value="(Trans)glycosidases"/>
    <property type="match status" value="1"/>
</dbReference>
<dbReference type="PRINTS" id="PR00741">
    <property type="entry name" value="GLHYDRLASE29"/>
</dbReference>
<evidence type="ECO:0000313" key="8">
    <source>
        <dbReference type="EMBL" id="QBK93401.1"/>
    </source>
</evidence>
<dbReference type="InterPro" id="IPR057739">
    <property type="entry name" value="Glyco_hydro_29_N"/>
</dbReference>
<dbReference type="SMR" id="A0A481ZG92"/>
<evidence type="ECO:0000256" key="4">
    <source>
        <dbReference type="ARBA" id="ARBA00022729"/>
    </source>
</evidence>
<evidence type="ECO:0000256" key="1">
    <source>
        <dbReference type="ARBA" id="ARBA00004071"/>
    </source>
</evidence>
<dbReference type="EC" id="3.2.1.51" evidence="3"/>
<reference evidence="8" key="1">
    <citation type="journal article" date="2019" name="MBio">
        <title>Virus Genomes from Deep Sea Sediments Expand the Ocean Megavirome and Support Independent Origins of Viral Gigantism.</title>
        <authorList>
            <person name="Backstrom D."/>
            <person name="Yutin N."/>
            <person name="Jorgensen S.L."/>
            <person name="Dharamshi J."/>
            <person name="Homa F."/>
            <person name="Zaremba-Niedwiedzka K."/>
            <person name="Spang A."/>
            <person name="Wolf Y.I."/>
            <person name="Koonin E.V."/>
            <person name="Ettema T.J."/>
        </authorList>
    </citation>
    <scope>NUCLEOTIDE SEQUENCE</scope>
</reference>
<evidence type="ECO:0000256" key="5">
    <source>
        <dbReference type="ARBA" id="ARBA00022801"/>
    </source>
</evidence>
<name>A0A481ZG92_9VIRU</name>
<dbReference type="GO" id="GO:0006004">
    <property type="term" value="P:fucose metabolic process"/>
    <property type="evidence" value="ECO:0007669"/>
    <property type="project" value="InterPro"/>
</dbReference>
<protein>
    <recommendedName>
        <fullName evidence="3">alpha-L-fucosidase</fullName>
        <ecNumber evidence="3">3.2.1.51</ecNumber>
    </recommendedName>
</protein>
<dbReference type="Pfam" id="PF01120">
    <property type="entry name" value="Alpha_L_fucos"/>
    <property type="match status" value="1"/>
</dbReference>
<dbReference type="PANTHER" id="PTHR10030">
    <property type="entry name" value="ALPHA-L-FUCOSIDASE"/>
    <property type="match status" value="1"/>
</dbReference>
<keyword evidence="6" id="KW-0326">Glycosidase</keyword>
<accession>A0A481ZG92</accession>
<dbReference type="InterPro" id="IPR000933">
    <property type="entry name" value="Glyco_hydro_29"/>
</dbReference>
<evidence type="ECO:0000256" key="3">
    <source>
        <dbReference type="ARBA" id="ARBA00012662"/>
    </source>
</evidence>
<gene>
    <name evidence="8" type="ORF">LCPAC404_01050</name>
</gene>
<sequence length="332" mass="39532">MADSSLRSDEQLKFGIFMHWGIYSIPAYNPERKVKKLAYNGSEWYLARLKNTFLYKKKTVDYHAENYPGVDYHDFLQQFEEEVEQFDSEKLMDIIEKTGAQYIVITTKHHDGVSLYPSKYGRYHTTRDLIGEIAESARKRGIVFGLYYSLMEWTPDYSRGYKKVRHYITNVMIPQMKELVEKYKPRIFWTDGDWNHKPETWKTVEFLDWLFEESSVRDFVTINDRWGKKNTVSDDPKYKDRMVRNMGDRYIPERKEEQPWEHCTTVSQSWGYARNQKDTDYKTPRQLELLMGRVLKKGGRLLLNVGLRPDGTMDPKEQKALEGTNFKKCLKQ</sequence>
<feature type="domain" description="Glycoside hydrolase family 29 N-terminal" evidence="7">
    <location>
        <begin position="11"/>
        <end position="322"/>
    </location>
</feature>
<dbReference type="GO" id="GO:0004560">
    <property type="term" value="F:alpha-L-fucosidase activity"/>
    <property type="evidence" value="ECO:0007669"/>
    <property type="project" value="InterPro"/>
</dbReference>
<evidence type="ECO:0000259" key="7">
    <source>
        <dbReference type="Pfam" id="PF01120"/>
    </source>
</evidence>
<dbReference type="GO" id="GO:0016139">
    <property type="term" value="P:glycoside catabolic process"/>
    <property type="evidence" value="ECO:0007669"/>
    <property type="project" value="TreeGrafter"/>
</dbReference>
<organism evidence="8">
    <name type="scientific">Pithovirus LCPAC404</name>
    <dbReference type="NCBI Taxonomy" id="2506597"/>
    <lineage>
        <taxon>Viruses</taxon>
        <taxon>Pithoviruses</taxon>
    </lineage>
</organism>
<evidence type="ECO:0000256" key="6">
    <source>
        <dbReference type="ARBA" id="ARBA00023295"/>
    </source>
</evidence>
<evidence type="ECO:0000256" key="2">
    <source>
        <dbReference type="ARBA" id="ARBA00007951"/>
    </source>
</evidence>
<keyword evidence="5" id="KW-0378">Hydrolase</keyword>
<proteinExistence type="inferred from homology"/>